<dbReference type="InterPro" id="IPR004680">
    <property type="entry name" value="Cit_transptr-like_dom"/>
</dbReference>
<evidence type="ECO:0000256" key="8">
    <source>
        <dbReference type="ARBA" id="ARBA00022737"/>
    </source>
</evidence>
<dbReference type="EMBL" id="JAHUZN010000011">
    <property type="protein sequence ID" value="KAG8476697.1"/>
    <property type="molecule type" value="Genomic_DNA"/>
</dbReference>
<evidence type="ECO:0000256" key="13">
    <source>
        <dbReference type="SAM" id="Phobius"/>
    </source>
</evidence>
<evidence type="ECO:0000256" key="12">
    <source>
        <dbReference type="SAM" id="MobiDB-lite"/>
    </source>
</evidence>
<dbReference type="GO" id="GO:0015105">
    <property type="term" value="F:arsenite transmembrane transporter activity"/>
    <property type="evidence" value="ECO:0007669"/>
    <property type="project" value="InterPro"/>
</dbReference>
<feature type="transmembrane region" description="Helical" evidence="13">
    <location>
        <begin position="530"/>
        <end position="549"/>
    </location>
</feature>
<dbReference type="PROSITE" id="PS50294">
    <property type="entry name" value="WD_REPEATS_REGION"/>
    <property type="match status" value="2"/>
</dbReference>
<feature type="transmembrane region" description="Helical" evidence="13">
    <location>
        <begin position="677"/>
        <end position="701"/>
    </location>
</feature>
<dbReference type="CDD" id="cd01117">
    <property type="entry name" value="YbiR_permease"/>
    <property type="match status" value="2"/>
</dbReference>
<evidence type="ECO:0000259" key="15">
    <source>
        <dbReference type="Pfam" id="PF24807"/>
    </source>
</evidence>
<feature type="transmembrane region" description="Helical" evidence="13">
    <location>
        <begin position="1045"/>
        <end position="1064"/>
    </location>
</feature>
<evidence type="ECO:0000256" key="4">
    <source>
        <dbReference type="ARBA" id="ARBA00022448"/>
    </source>
</evidence>
<evidence type="ECO:0000313" key="16">
    <source>
        <dbReference type="EMBL" id="KAG8476697.1"/>
    </source>
</evidence>
<comment type="caution">
    <text evidence="16">The sequence shown here is derived from an EMBL/GenBank/DDBJ whole genome shotgun (WGS) entry which is preliminary data.</text>
</comment>
<evidence type="ECO:0000256" key="11">
    <source>
        <dbReference type="PROSITE-ProRule" id="PRU00221"/>
    </source>
</evidence>
<dbReference type="SUPFAM" id="SSF50998">
    <property type="entry name" value="Quinoprotein alcohol dehydrogenase-like"/>
    <property type="match status" value="1"/>
</dbReference>
<dbReference type="PANTHER" id="PTHR43302:SF15">
    <property type="entry name" value="SILICON EFFLUX TRANSPORTER LSI2"/>
    <property type="match status" value="1"/>
</dbReference>
<dbReference type="PANTHER" id="PTHR43302">
    <property type="entry name" value="TRANSPORTER ARSB-RELATED"/>
    <property type="match status" value="1"/>
</dbReference>
<evidence type="ECO:0000256" key="1">
    <source>
        <dbReference type="ARBA" id="ARBA00004651"/>
    </source>
</evidence>
<feature type="transmembrane region" description="Helical" evidence="13">
    <location>
        <begin position="6"/>
        <end position="25"/>
    </location>
</feature>
<dbReference type="PROSITE" id="PS50082">
    <property type="entry name" value="WD_REPEATS_2"/>
    <property type="match status" value="4"/>
</dbReference>
<dbReference type="Gene3D" id="2.130.10.10">
    <property type="entry name" value="YVTN repeat-like/Quinoprotein amine dehydrogenase"/>
    <property type="match status" value="1"/>
</dbReference>
<keyword evidence="10 13" id="KW-0472">Membrane</keyword>
<reference evidence="16 17" key="1">
    <citation type="journal article" date="2021" name="bioRxiv">
        <title>The Gossypium anomalum genome as a resource for cotton improvement and evolutionary analysis of hybrid incompatibility.</title>
        <authorList>
            <person name="Grover C.E."/>
            <person name="Yuan D."/>
            <person name="Arick M.A."/>
            <person name="Miller E.R."/>
            <person name="Hu G."/>
            <person name="Peterson D.G."/>
            <person name="Wendel J.F."/>
            <person name="Udall J.A."/>
        </authorList>
    </citation>
    <scope>NUCLEOTIDE SEQUENCE [LARGE SCALE GENOMIC DNA]</scope>
    <source>
        <strain evidence="16">JFW-Udall</strain>
        <tissue evidence="16">Leaf</tissue>
    </source>
</reference>
<dbReference type="InterPro" id="IPR000802">
    <property type="entry name" value="Arsenical_pump_ArsB"/>
</dbReference>
<evidence type="ECO:0000256" key="3">
    <source>
        <dbReference type="ARBA" id="ARBA00009843"/>
    </source>
</evidence>
<proteinExistence type="inferred from homology"/>
<keyword evidence="6 11" id="KW-0853">WD repeat</keyword>
<dbReference type="Pfam" id="PF03600">
    <property type="entry name" value="CitMHS"/>
    <property type="match status" value="3"/>
</dbReference>
<feature type="transmembrane region" description="Helical" evidence="13">
    <location>
        <begin position="937"/>
        <end position="963"/>
    </location>
</feature>
<dbReference type="PRINTS" id="PR00758">
    <property type="entry name" value="ARSENICPUMP"/>
</dbReference>
<feature type="transmembrane region" description="Helical" evidence="13">
    <location>
        <begin position="96"/>
        <end position="118"/>
    </location>
</feature>
<feature type="transmembrane region" description="Helical" evidence="13">
    <location>
        <begin position="1271"/>
        <end position="1295"/>
    </location>
</feature>
<organism evidence="16 17">
    <name type="scientific">Gossypium anomalum</name>
    <dbReference type="NCBI Taxonomy" id="47600"/>
    <lineage>
        <taxon>Eukaryota</taxon>
        <taxon>Viridiplantae</taxon>
        <taxon>Streptophyta</taxon>
        <taxon>Embryophyta</taxon>
        <taxon>Tracheophyta</taxon>
        <taxon>Spermatophyta</taxon>
        <taxon>Magnoliopsida</taxon>
        <taxon>eudicotyledons</taxon>
        <taxon>Gunneridae</taxon>
        <taxon>Pentapetalae</taxon>
        <taxon>rosids</taxon>
        <taxon>malvids</taxon>
        <taxon>Malvales</taxon>
        <taxon>Malvaceae</taxon>
        <taxon>Malvoideae</taxon>
        <taxon>Gossypium</taxon>
    </lineage>
</organism>
<feature type="transmembrane region" description="Helical" evidence="13">
    <location>
        <begin position="1018"/>
        <end position="1038"/>
    </location>
</feature>
<dbReference type="GO" id="GO:0005886">
    <property type="term" value="C:plasma membrane"/>
    <property type="evidence" value="ECO:0007669"/>
    <property type="project" value="UniProtKB-SubCell"/>
</dbReference>
<evidence type="ECO:0000313" key="17">
    <source>
        <dbReference type="Proteomes" id="UP000701853"/>
    </source>
</evidence>
<feature type="repeat" description="WD" evidence="11">
    <location>
        <begin position="297"/>
        <end position="329"/>
    </location>
</feature>
<accession>A0A8J5Y9S8</accession>
<evidence type="ECO:0000256" key="5">
    <source>
        <dbReference type="ARBA" id="ARBA00022475"/>
    </source>
</evidence>
<keyword evidence="8" id="KW-0677">Repeat</keyword>
<dbReference type="SMART" id="SM00320">
    <property type="entry name" value="WD40"/>
    <property type="match status" value="7"/>
</dbReference>
<evidence type="ECO:0000256" key="9">
    <source>
        <dbReference type="ARBA" id="ARBA00022989"/>
    </source>
</evidence>
<dbReference type="Pfam" id="PF24807">
    <property type="entry name" value="WD40_CDC20-Fz"/>
    <property type="match status" value="1"/>
</dbReference>
<feature type="transmembrane region" description="Helical" evidence="13">
    <location>
        <begin position="984"/>
        <end position="1006"/>
    </location>
</feature>
<keyword evidence="5" id="KW-1003">Cell membrane</keyword>
<feature type="repeat" description="WD" evidence="11">
    <location>
        <begin position="433"/>
        <end position="466"/>
    </location>
</feature>
<feature type="transmembrane region" description="Helical" evidence="13">
    <location>
        <begin position="897"/>
        <end position="917"/>
    </location>
</feature>
<feature type="transmembrane region" description="Helical" evidence="13">
    <location>
        <begin position="1388"/>
        <end position="1406"/>
    </location>
</feature>
<dbReference type="InterPro" id="IPR015943">
    <property type="entry name" value="WD40/YVTN_repeat-like_dom_sf"/>
</dbReference>
<evidence type="ECO:0000256" key="7">
    <source>
        <dbReference type="ARBA" id="ARBA00022692"/>
    </source>
</evidence>
<feature type="transmembrane region" description="Helical" evidence="13">
    <location>
        <begin position="1320"/>
        <end position="1339"/>
    </location>
</feature>
<dbReference type="PROSITE" id="PS00678">
    <property type="entry name" value="WD_REPEATS_1"/>
    <property type="match status" value="2"/>
</dbReference>
<evidence type="ECO:0000259" key="14">
    <source>
        <dbReference type="Pfam" id="PF03600"/>
    </source>
</evidence>
<dbReference type="InterPro" id="IPR056150">
    <property type="entry name" value="WD40_CDC20-Fz"/>
</dbReference>
<feature type="domain" description="Citrate transporter-like" evidence="14">
    <location>
        <begin position="1012"/>
        <end position="1357"/>
    </location>
</feature>
<feature type="domain" description="Citrate transporter-like" evidence="14">
    <location>
        <begin position="524"/>
        <end position="948"/>
    </location>
</feature>
<feature type="domain" description="CDC20/Fizzy WD40" evidence="15">
    <location>
        <begin position="167"/>
        <end position="464"/>
    </location>
</feature>
<name>A0A8J5Y9S8_9ROSI</name>
<feature type="transmembrane region" description="Helical" evidence="13">
    <location>
        <begin position="857"/>
        <end position="876"/>
    </location>
</feature>
<sequence length="1408" mass="153215">MLVALLMGLNMSWTAITASLALVVLDFKDARPCLEKVSYSLLIFFCGMFITVEGFNKTGIPSTLWNFMEPHAKVDRRVAASAAAISAGEEKKAWLILAWVSTVAGNLSLLGSAANLIVCEQARRAPHLGYTLSFWNHLKFGVLSTLIHPAKSLKPRRHIPQSSERTLDAPDLVDYFYLNLLDWGSSNVLAIALGNTVYLWDASDSSTSELVIVDDENGPVTSVNWAPDGRHIAIGLNNSEVLLWDSTANRQLRTVRGCHRSRVGSMAWNNHILRTGGMDGQIVNNDVRIRYDVVETYRGHQQEVCGLKWSASGQQLASGGNHNVVHIWDRSMASSNSPTQWLHRLEEHTSAVKALAWCPFQSNLLATVGGGGDRTIKFWNTHTGACLNSVDTGSQVCSLLWSKNERELLSSHGFTQNQLTLWKYPSMVKMAEVTGHTSRVLYMAQSPDGCTVASAAGDETLRFWNVFGVPEVAKTAPKVNREPFSQLNRIRIKTRTTMALAATYKVVLGSIAFAIFWVLAVFPAVPLLPIGRTAGSLLGAMLMVLFRVITPDEAYAAIDLPILGLLFGTMVVSIYLERADMFKYLGKLLSWKSKGAKDLICRICLVSAISSAFFTNDTSCVILTEFVLKIARQHNLPPHPFLLALASSANIGSSATPIGNPQNLVIAVQSKISFGDFLVGVLPAMLVGVSVNALILIIMYWRLLSIHKDEEDGTGEIVGEDDVSSHRFSPATMSHISASNSMDHVQSSPNNINGSLATQLDSLRNRVNSGDQLEIQRSPCGSIDTNDISSPAQFSEEKESKTEHWKNKMWKLCVYLVTIGMLVALLMGLNMSWTAITASLALVVLDFKDARPCLEKVSYSLLIFFCGMFITVEGFNKTGIPSTLWNFMEPHAKVDRVSGIAVLAVVILLLSNVASNVPTGRVAASAAAISASEEKKAWLILAWVSTVAGNLSLLGSAANLIVCEQARRAPQLGYTLSFWNHLKFGMAMAAYVKLILGSVAFSIFWVLAVFPTVPLLPIGRAAGSLLGGILMVIFQILTVDQAYQAIDLSILVLLFGTMVVSGYLERADAFKYLGKLLTWKSKGAKDLICRICLISAISSALFTNDTSCMVLTEFVLKIARQNNLPPQPFLLALASSANIGSTTTPIGNPQNLVIATQSGVSFGEFLIGILPATVLGLVCNALLLIFMYGDLLSVKKGQQDSTVAFNGDGVDHQFSPATMSHVETTNVNSVHHGSLRNRVNSKQAMGAAEVPWSLNGAYWDHRNQKLWKSCVYIVVIGMLVSYSLLIFFCGMFVTVQGFNKTGIPSALWELMEPYAKIDEIILLLGARMAASAALISTAYEKKAWLILAWVSTVAGNLSLLGSAANLIVCEQASRVPNLGYTLTFWNHLKFGVPSTLLVTAIGLLLLKS</sequence>
<feature type="transmembrane region" description="Helical" evidence="13">
    <location>
        <begin position="812"/>
        <end position="845"/>
    </location>
</feature>
<keyword evidence="4" id="KW-0813">Transport</keyword>
<dbReference type="InterPro" id="IPR001680">
    <property type="entry name" value="WD40_rpt"/>
</dbReference>
<feature type="transmembrane region" description="Helical" evidence="13">
    <location>
        <begin position="37"/>
        <end position="55"/>
    </location>
</feature>
<feature type="compositionally biased region" description="Polar residues" evidence="12">
    <location>
        <begin position="783"/>
        <end position="793"/>
    </location>
</feature>
<dbReference type="InterPro" id="IPR011047">
    <property type="entry name" value="Quinoprotein_ADH-like_sf"/>
</dbReference>
<feature type="repeat" description="WD" evidence="11">
    <location>
        <begin position="345"/>
        <end position="389"/>
    </location>
</feature>
<comment type="subcellular location">
    <subcellularLocation>
        <location evidence="1">Cell membrane</location>
        <topology evidence="1">Multi-pass membrane protein</topology>
    </subcellularLocation>
</comment>
<keyword evidence="17" id="KW-1185">Reference proteome</keyword>
<feature type="transmembrane region" description="Helical" evidence="13">
    <location>
        <begin position="499"/>
        <end position="524"/>
    </location>
</feature>
<comment type="similarity">
    <text evidence="3">Belongs to the CitM (TC 2.A.11) transporter family.</text>
</comment>
<keyword evidence="9 13" id="KW-1133">Transmembrane helix</keyword>
<dbReference type="OrthoDB" id="442352at2759"/>
<dbReference type="InterPro" id="IPR019775">
    <property type="entry name" value="WD40_repeat_CS"/>
</dbReference>
<comment type="similarity">
    <text evidence="2">Belongs to the WD repeat CDC20/Fizzy family.</text>
</comment>
<evidence type="ECO:0000256" key="6">
    <source>
        <dbReference type="ARBA" id="ARBA00022574"/>
    </source>
</evidence>
<feature type="repeat" description="WD" evidence="11">
    <location>
        <begin position="213"/>
        <end position="254"/>
    </location>
</feature>
<feature type="region of interest" description="Disordered" evidence="12">
    <location>
        <begin position="776"/>
        <end position="798"/>
    </location>
</feature>
<protein>
    <recommendedName>
        <fullName evidence="18">Citrate transporter-like domain-containing protein</fullName>
    </recommendedName>
</protein>
<feature type="transmembrane region" description="Helical" evidence="13">
    <location>
        <begin position="556"/>
        <end position="576"/>
    </location>
</feature>
<keyword evidence="7 13" id="KW-0812">Transmembrane</keyword>
<feature type="transmembrane region" description="Helical" evidence="13">
    <location>
        <begin position="1165"/>
        <end position="1188"/>
    </location>
</feature>
<evidence type="ECO:0000256" key="2">
    <source>
        <dbReference type="ARBA" id="ARBA00006445"/>
    </source>
</evidence>
<evidence type="ECO:0008006" key="18">
    <source>
        <dbReference type="Google" id="ProtNLM"/>
    </source>
</evidence>
<feature type="domain" description="Citrate transporter-like" evidence="14">
    <location>
        <begin position="2"/>
        <end position="109"/>
    </location>
</feature>
<dbReference type="Proteomes" id="UP000701853">
    <property type="component" value="Chromosome 11"/>
</dbReference>
<feature type="transmembrane region" description="Helical" evidence="13">
    <location>
        <begin position="1346"/>
        <end position="1368"/>
    </location>
</feature>
<gene>
    <name evidence="16" type="ORF">CXB51_030712</name>
</gene>
<evidence type="ECO:0000256" key="10">
    <source>
        <dbReference type="ARBA" id="ARBA00023136"/>
    </source>
</evidence>